<organism evidence="4 5">
    <name type="scientific">Absidia repens</name>
    <dbReference type="NCBI Taxonomy" id="90262"/>
    <lineage>
        <taxon>Eukaryota</taxon>
        <taxon>Fungi</taxon>
        <taxon>Fungi incertae sedis</taxon>
        <taxon>Mucoromycota</taxon>
        <taxon>Mucoromycotina</taxon>
        <taxon>Mucoromycetes</taxon>
        <taxon>Mucorales</taxon>
        <taxon>Cunninghamellaceae</taxon>
        <taxon>Absidia</taxon>
    </lineage>
</organism>
<feature type="transmembrane region" description="Helical" evidence="2">
    <location>
        <begin position="155"/>
        <end position="176"/>
    </location>
</feature>
<feature type="compositionally biased region" description="Polar residues" evidence="1">
    <location>
        <begin position="426"/>
        <end position="439"/>
    </location>
</feature>
<accession>A0A1X2IKH3</accession>
<feature type="region of interest" description="Disordered" evidence="1">
    <location>
        <begin position="426"/>
        <end position="451"/>
    </location>
</feature>
<dbReference type="Proteomes" id="UP000193560">
    <property type="component" value="Unassembled WGS sequence"/>
</dbReference>
<feature type="compositionally biased region" description="Basic and acidic residues" evidence="1">
    <location>
        <begin position="900"/>
        <end position="925"/>
    </location>
</feature>
<evidence type="ECO:0000259" key="3">
    <source>
        <dbReference type="PROSITE" id="PS50924"/>
    </source>
</evidence>
<feature type="transmembrane region" description="Helical" evidence="2">
    <location>
        <begin position="188"/>
        <end position="209"/>
    </location>
</feature>
<feature type="transmembrane region" description="Helical" evidence="2">
    <location>
        <begin position="121"/>
        <end position="143"/>
    </location>
</feature>
<name>A0A1X2IKH3_9FUNG</name>
<keyword evidence="2" id="KW-1133">Transmembrane helix</keyword>
<feature type="transmembrane region" description="Helical" evidence="2">
    <location>
        <begin position="15"/>
        <end position="34"/>
    </location>
</feature>
<dbReference type="PANTHER" id="PTHR35152:SF1">
    <property type="entry name" value="DOMAIN SIGNALLING PROTEIN, PUTATIVE (AFU_ORTHOLOGUE AFUA_5G11310)-RELATED"/>
    <property type="match status" value="1"/>
</dbReference>
<feature type="region of interest" description="Disordered" evidence="1">
    <location>
        <begin position="900"/>
        <end position="935"/>
    </location>
</feature>
<dbReference type="PANTHER" id="PTHR35152">
    <property type="entry name" value="DOMAIN SIGNALLING PROTEIN, PUTATIVE (AFU_ORTHOLOGUE AFUA_5G11310)-RELATED"/>
    <property type="match status" value="1"/>
</dbReference>
<feature type="region of interest" description="Disordered" evidence="1">
    <location>
        <begin position="708"/>
        <end position="728"/>
    </location>
</feature>
<reference evidence="4 5" key="1">
    <citation type="submission" date="2016-07" db="EMBL/GenBank/DDBJ databases">
        <title>Pervasive Adenine N6-methylation of Active Genes in Fungi.</title>
        <authorList>
            <consortium name="DOE Joint Genome Institute"/>
            <person name="Mondo S.J."/>
            <person name="Dannebaum R.O."/>
            <person name="Kuo R.C."/>
            <person name="Labutti K."/>
            <person name="Haridas S."/>
            <person name="Kuo A."/>
            <person name="Salamov A."/>
            <person name="Ahrendt S.R."/>
            <person name="Lipzen A."/>
            <person name="Sullivan W."/>
            <person name="Andreopoulos W.B."/>
            <person name="Clum A."/>
            <person name="Lindquist E."/>
            <person name="Daum C."/>
            <person name="Ramamoorthy G.K."/>
            <person name="Gryganskyi A."/>
            <person name="Culley D."/>
            <person name="Magnuson J.K."/>
            <person name="James T.Y."/>
            <person name="O'Malley M.A."/>
            <person name="Stajich J.E."/>
            <person name="Spatafora J.W."/>
            <person name="Visel A."/>
            <person name="Grigoriev I.V."/>
        </authorList>
    </citation>
    <scope>NUCLEOTIDE SEQUENCE [LARGE SCALE GENOMIC DNA]</scope>
    <source>
        <strain evidence="4 5">NRRL 1336</strain>
    </source>
</reference>
<feature type="transmembrane region" description="Helical" evidence="2">
    <location>
        <begin position="229"/>
        <end position="250"/>
    </location>
</feature>
<feature type="domain" description="MHYT" evidence="3">
    <location>
        <begin position="11"/>
        <end position="212"/>
    </location>
</feature>
<evidence type="ECO:0000256" key="1">
    <source>
        <dbReference type="SAM" id="MobiDB-lite"/>
    </source>
</evidence>
<keyword evidence="2" id="KW-0472">Membrane</keyword>
<sequence>MEGEVAAAQQFSGPIIFVSFVISVIGSMTTLELLSRRTHIHGRKNWYLLLSAALAMGSVGIWSMHFIGNNSLTLSFQDHSQSYQLAYSGGYTFASLVVSIACMFVSFSFVGVSEHVQIYRILLSGVLAGLGIVLMHYLGQFAIEYFHVSYKAPYVVGAVIIACTAVTAALWIFFKLREHWMNQWYKRLGCAIIMAVAVCGMHYTAMVGTDYHDNGDGVPPPSPLLPTPALIGVICGVVVIACLALFYVGVKCSMQRIAENSDKRKKRLVVDMVIFDSQGRMMVDIDGVLPGKEVLSDIQFKSTRQEFSSSHPLFIRLFQVVTQWSTTPTLEDYDRTSHSDEFNIAERRFHEATSSFMETLHLEDASELGLLYESVIKTHTIIQPNFIQQKRIEVKQRLQNIRHSLHSTQFNQNTTDYNDAYSLSETTPPTPTVGSNATWTRDPKKNVSTNSFDHSAAMESNMIGRKKKSSSTMYLDYEQHTATPSLSDSQHTSNIEGDEERHIVLVRQLTADKDIHRFMTHGYRFTDASFIAKIMAAKLHVPTDYLLNHFRDMQLLAQSSLRLTGATSPRVMVGLLGLIDENQTYDDVQLIVDKKSRYGFPIVDLIYSDTGEQLRHLLPEEKQCLSYMLRDHTLHDMTDINQYVDIQPRTSMAMTHSSANTLDGTVELSHSLASSSGAISTSTTINTNTPTVLLSTTNLDQELANRNNQQQQRLSMTTPISPTSQSTTLINPVTSASTTQRFAKAMELASQKLMNAVGMNGMHLGLSNAALQGDVIDLPAYSLTNGPCTLILFRTCLRSRGTMAAIQQHAVSEPISCIPYSLAPSLAYAITQRAADHYQKSVLKSSWGSELQQQMLYGSFTHQNHNTSASSYYYMQQHYQHQGTDDGTIEMNHIMSDSEGRNINHSRAHSDGSKRSAGDISDPKRISSIMDQNMPTMPLPPYRTDMMTSLSPPPRVKRNRRPLSLDTNDITQDQQHQKSAASAPTTPKYQPLNEIESNLIILSAKDRFLWLDQTIVECLHSVLS</sequence>
<dbReference type="InterPro" id="IPR005330">
    <property type="entry name" value="MHYT_dom"/>
</dbReference>
<proteinExistence type="predicted"/>
<dbReference type="AlphaFoldDB" id="A0A1X2IKH3"/>
<dbReference type="Pfam" id="PF03707">
    <property type="entry name" value="MHYT"/>
    <property type="match status" value="2"/>
</dbReference>
<feature type="region of interest" description="Disordered" evidence="1">
    <location>
        <begin position="947"/>
        <end position="989"/>
    </location>
</feature>
<dbReference type="PROSITE" id="PS50924">
    <property type="entry name" value="MHYT"/>
    <property type="match status" value="1"/>
</dbReference>
<dbReference type="EMBL" id="MCGE01000009">
    <property type="protein sequence ID" value="ORZ18046.1"/>
    <property type="molecule type" value="Genomic_DNA"/>
</dbReference>
<evidence type="ECO:0000256" key="2">
    <source>
        <dbReference type="SAM" id="Phobius"/>
    </source>
</evidence>
<protein>
    <recommendedName>
        <fullName evidence="3">MHYT domain-containing protein</fullName>
    </recommendedName>
</protein>
<feature type="transmembrane region" description="Helical" evidence="2">
    <location>
        <begin position="88"/>
        <end position="109"/>
    </location>
</feature>
<feature type="compositionally biased region" description="Polar residues" evidence="1">
    <location>
        <begin position="965"/>
        <end position="988"/>
    </location>
</feature>
<dbReference type="OrthoDB" id="264015at2759"/>
<comment type="caution">
    <text evidence="4">The sequence shown here is derived from an EMBL/GenBank/DDBJ whole genome shotgun (WGS) entry which is preliminary data.</text>
</comment>
<keyword evidence="2" id="KW-0812">Transmembrane</keyword>
<evidence type="ECO:0000313" key="4">
    <source>
        <dbReference type="EMBL" id="ORZ18046.1"/>
    </source>
</evidence>
<dbReference type="STRING" id="90262.A0A1X2IKH3"/>
<keyword evidence="5" id="KW-1185">Reference proteome</keyword>
<evidence type="ECO:0000313" key="5">
    <source>
        <dbReference type="Proteomes" id="UP000193560"/>
    </source>
</evidence>
<feature type="transmembrane region" description="Helical" evidence="2">
    <location>
        <begin position="46"/>
        <end position="68"/>
    </location>
</feature>
<gene>
    <name evidence="4" type="ORF">BCR42DRAFT_413027</name>
</gene>